<feature type="compositionally biased region" description="Polar residues" evidence="4">
    <location>
        <begin position="11"/>
        <end position="20"/>
    </location>
</feature>
<sequence length="859" mass="95063">MSSKKKRDLVNVSSIRSTPTSAASQSRNASSASSQKHGRKSNQSANESLHSSTDEILSLEGGDNVLELVRGYDLRAHLQQLMMFTGDDDEEVDEDHVDESDDYSLESLSDADDRDAELQQLALQGPDTAHPHTPLPTSSNNAPPLVPIDEEEDPIELGSDEENEIMREIRNEITNNVRQEMKSELELYQHKMNKLENSDGTPGKGSAGEGSGVGNVTSDLDALDPALKAAIIKMRKLDKILAKRVKKEREVKRDRILLERRIRREIEELHKTKKDEYKEVMNNEQKFLALELPQRHNEGVRVPDEFTGEEVFATQLNEDDYPCLGGRAPRQNRGAGRSQKRGGEGSGSEDGSGSRAGASSVTTDSTERQRGRKGKDFIKRNKELAADANNLIAMTEEEKRRLDDLLADMDTLPDIADNMHLDENNPFQIAVKPGDGFIPDEDELRSLTSIDSRLKELLPPEDYASIASSSLSHVPKNSLFTRTGVKHEVDWKSRGERALFQNAEQREMNERLQAIEMELAKLKNPDELELETPRLNPDQLHDLIDQCVTSLSMSRMTFTSESRSSFTDTESLISHNLDGSESTVDNTPRSPRSARQDLLDNPPHLAPEVLQKLLCEAYHPLSKQLSTLKEEEEGKDETPIPSEVWRLISMETGHGGPAGDSMDTLSLVSLSQSLIAGGGTNDTDRMFEPSNNNTDQILGIADQDMDRMLTAADLNENCETAMPEKLFSKSRNYASVENGLKSVSRTSSASSLTSVSDIGRESVEVREKEMLKLPEIDPTGMLVTQGLNNNKKQVNGHKTAVSFVRNSLSDSKMENGGGTDSRLELISLDGEMMSPHPPVEERHKGSGGKSRSASRSSVT</sequence>
<feature type="compositionally biased region" description="Low complexity" evidence="4">
    <location>
        <begin position="21"/>
        <end position="34"/>
    </location>
</feature>
<protein>
    <recommendedName>
        <fullName evidence="2">Fibrous sheath-interacting protein 1</fullName>
    </recommendedName>
</protein>
<organism evidence="5 6">
    <name type="scientific">Dreissena polymorpha</name>
    <name type="common">Zebra mussel</name>
    <name type="synonym">Mytilus polymorpha</name>
    <dbReference type="NCBI Taxonomy" id="45954"/>
    <lineage>
        <taxon>Eukaryota</taxon>
        <taxon>Metazoa</taxon>
        <taxon>Spiralia</taxon>
        <taxon>Lophotrochozoa</taxon>
        <taxon>Mollusca</taxon>
        <taxon>Bivalvia</taxon>
        <taxon>Autobranchia</taxon>
        <taxon>Heteroconchia</taxon>
        <taxon>Euheterodonta</taxon>
        <taxon>Imparidentia</taxon>
        <taxon>Neoheterodontei</taxon>
        <taxon>Myida</taxon>
        <taxon>Dreissenoidea</taxon>
        <taxon>Dreissenidae</taxon>
        <taxon>Dreissena</taxon>
    </lineage>
</organism>
<dbReference type="InterPro" id="IPR026246">
    <property type="entry name" value="Fsip1"/>
</dbReference>
<feature type="region of interest" description="Disordered" evidence="4">
    <location>
        <begin position="559"/>
        <end position="602"/>
    </location>
</feature>
<evidence type="ECO:0000256" key="4">
    <source>
        <dbReference type="SAM" id="MobiDB-lite"/>
    </source>
</evidence>
<comment type="similarity">
    <text evidence="1">Belongs to the FSIP1 family.</text>
</comment>
<feature type="compositionally biased region" description="Low complexity" evidence="4">
    <location>
        <begin position="351"/>
        <end position="360"/>
    </location>
</feature>
<evidence type="ECO:0000256" key="1">
    <source>
        <dbReference type="ARBA" id="ARBA00010495"/>
    </source>
</evidence>
<reference evidence="5" key="1">
    <citation type="journal article" date="2019" name="bioRxiv">
        <title>The Genome of the Zebra Mussel, Dreissena polymorpha: A Resource for Invasive Species Research.</title>
        <authorList>
            <person name="McCartney M.A."/>
            <person name="Auch B."/>
            <person name="Kono T."/>
            <person name="Mallez S."/>
            <person name="Zhang Y."/>
            <person name="Obille A."/>
            <person name="Becker A."/>
            <person name="Abrahante J.E."/>
            <person name="Garbe J."/>
            <person name="Badalamenti J.P."/>
            <person name="Herman A."/>
            <person name="Mangelson H."/>
            <person name="Liachko I."/>
            <person name="Sullivan S."/>
            <person name="Sone E.D."/>
            <person name="Koren S."/>
            <person name="Silverstein K.A.T."/>
            <person name="Beckman K.B."/>
            <person name="Gohl D.M."/>
        </authorList>
    </citation>
    <scope>NUCLEOTIDE SEQUENCE</scope>
    <source>
        <strain evidence="5">Duluth1</strain>
        <tissue evidence="5">Whole animal</tissue>
    </source>
</reference>
<feature type="region of interest" description="Disordered" evidence="4">
    <location>
        <begin position="317"/>
        <end position="379"/>
    </location>
</feature>
<feature type="region of interest" description="Disordered" evidence="4">
    <location>
        <begin position="1"/>
        <end position="55"/>
    </location>
</feature>
<comment type="caution">
    <text evidence="5">The sequence shown here is derived from an EMBL/GenBank/DDBJ whole genome shotgun (WGS) entry which is preliminary data.</text>
</comment>
<dbReference type="Pfam" id="PF15554">
    <property type="entry name" value="FSIP1"/>
    <property type="match status" value="1"/>
</dbReference>
<feature type="region of interest" description="Disordered" evidence="4">
    <location>
        <begin position="806"/>
        <end position="859"/>
    </location>
</feature>
<evidence type="ECO:0000313" key="6">
    <source>
        <dbReference type="Proteomes" id="UP000828390"/>
    </source>
</evidence>
<keyword evidence="3" id="KW-0175">Coiled coil</keyword>
<accession>A0A9D4QYT6</accession>
<reference evidence="5" key="2">
    <citation type="submission" date="2020-11" db="EMBL/GenBank/DDBJ databases">
        <authorList>
            <person name="McCartney M.A."/>
            <person name="Auch B."/>
            <person name="Kono T."/>
            <person name="Mallez S."/>
            <person name="Becker A."/>
            <person name="Gohl D.M."/>
            <person name="Silverstein K.A.T."/>
            <person name="Koren S."/>
            <person name="Bechman K.B."/>
            <person name="Herman A."/>
            <person name="Abrahante J.E."/>
            <person name="Garbe J."/>
        </authorList>
    </citation>
    <scope>NUCLEOTIDE SEQUENCE</scope>
    <source>
        <strain evidence="5">Duluth1</strain>
        <tissue evidence="5">Whole animal</tissue>
    </source>
</reference>
<feature type="compositionally biased region" description="Low complexity" evidence="4">
    <location>
        <begin position="849"/>
        <end position="859"/>
    </location>
</feature>
<dbReference type="PANTHER" id="PTHR22012:SF2">
    <property type="entry name" value="FIBROUS SHEATH-INTERACTING PROTEIN 1"/>
    <property type="match status" value="1"/>
</dbReference>
<dbReference type="Proteomes" id="UP000828390">
    <property type="component" value="Unassembled WGS sequence"/>
</dbReference>
<keyword evidence="6" id="KW-1185">Reference proteome</keyword>
<evidence type="ECO:0000256" key="2">
    <source>
        <dbReference type="ARBA" id="ARBA00019480"/>
    </source>
</evidence>
<evidence type="ECO:0000313" key="5">
    <source>
        <dbReference type="EMBL" id="KAH3847817.1"/>
    </source>
</evidence>
<feature type="compositionally biased region" description="Basic and acidic residues" evidence="4">
    <location>
        <begin position="365"/>
        <end position="379"/>
    </location>
</feature>
<dbReference type="PANTHER" id="PTHR22012">
    <property type="entry name" value="FIBROUS SHEATH INTERACTING PROTEIN 1"/>
    <property type="match status" value="1"/>
</dbReference>
<evidence type="ECO:0000256" key="3">
    <source>
        <dbReference type="ARBA" id="ARBA00023054"/>
    </source>
</evidence>
<dbReference type="OrthoDB" id="9946895at2759"/>
<gene>
    <name evidence="5" type="ORF">DPMN_090149</name>
</gene>
<feature type="region of interest" description="Disordered" evidence="4">
    <location>
        <begin position="126"/>
        <end position="150"/>
    </location>
</feature>
<feature type="compositionally biased region" description="Polar residues" evidence="4">
    <location>
        <begin position="41"/>
        <end position="55"/>
    </location>
</feature>
<feature type="compositionally biased region" description="Polar residues" evidence="4">
    <location>
        <begin position="559"/>
        <end position="590"/>
    </location>
</feature>
<dbReference type="AlphaFoldDB" id="A0A9D4QYT6"/>
<dbReference type="EMBL" id="JAIWYP010000003">
    <property type="protein sequence ID" value="KAH3847817.1"/>
    <property type="molecule type" value="Genomic_DNA"/>
</dbReference>
<proteinExistence type="inferred from homology"/>
<dbReference type="PRINTS" id="PR02075">
    <property type="entry name" value="FIBSHEATHIP1"/>
</dbReference>
<name>A0A9D4QYT6_DREPO</name>